<keyword evidence="10" id="KW-1185">Reference proteome</keyword>
<feature type="transmembrane region" description="Helical" evidence="8">
    <location>
        <begin position="199"/>
        <end position="219"/>
    </location>
</feature>
<evidence type="ECO:0000256" key="7">
    <source>
        <dbReference type="ARBA" id="ARBA00023136"/>
    </source>
</evidence>
<keyword evidence="5 8" id="KW-0812">Transmembrane</keyword>
<proteinExistence type="inferred from homology"/>
<accession>A0ABT0TNH7</accession>
<evidence type="ECO:0000256" key="6">
    <source>
        <dbReference type="ARBA" id="ARBA00022989"/>
    </source>
</evidence>
<keyword evidence="6 8" id="KW-1133">Transmembrane helix</keyword>
<organism evidence="9 10">
    <name type="scientific">Flavobacterium luminosum</name>
    <dbReference type="NCBI Taxonomy" id="2949086"/>
    <lineage>
        <taxon>Bacteria</taxon>
        <taxon>Pseudomonadati</taxon>
        <taxon>Bacteroidota</taxon>
        <taxon>Flavobacteriia</taxon>
        <taxon>Flavobacteriales</taxon>
        <taxon>Flavobacteriaceae</taxon>
        <taxon>Flavobacterium</taxon>
    </lineage>
</organism>
<comment type="similarity">
    <text evidence="2">Belongs to the binding-protein-dependent transport system permease family. FecCD subfamily.</text>
</comment>
<evidence type="ECO:0000256" key="2">
    <source>
        <dbReference type="ARBA" id="ARBA00007935"/>
    </source>
</evidence>
<comment type="subcellular location">
    <subcellularLocation>
        <location evidence="1">Cell membrane</location>
        <topology evidence="1">Multi-pass membrane protein</topology>
    </subcellularLocation>
</comment>
<dbReference type="PANTHER" id="PTHR30472:SF41">
    <property type="entry name" value="TRANSPORT SYSTEM PERMEASE PROTEIN"/>
    <property type="match status" value="1"/>
</dbReference>
<gene>
    <name evidence="9" type="ORF">NAT50_06635</name>
</gene>
<dbReference type="SUPFAM" id="SSF81345">
    <property type="entry name" value="ABC transporter involved in vitamin B12 uptake, BtuC"/>
    <property type="match status" value="1"/>
</dbReference>
<comment type="caution">
    <text evidence="9">The sequence shown here is derived from an EMBL/GenBank/DDBJ whole genome shotgun (WGS) entry which is preliminary data.</text>
</comment>
<dbReference type="PANTHER" id="PTHR30472">
    <property type="entry name" value="FERRIC ENTEROBACTIN TRANSPORT SYSTEM PERMEASE PROTEIN"/>
    <property type="match status" value="1"/>
</dbReference>
<feature type="transmembrane region" description="Helical" evidence="8">
    <location>
        <begin position="288"/>
        <end position="308"/>
    </location>
</feature>
<reference evidence="9 10" key="1">
    <citation type="submission" date="2022-05" db="EMBL/GenBank/DDBJ databases">
        <title>Flavobacterium sp., isolated from activated sludge.</title>
        <authorList>
            <person name="Ran Q."/>
        </authorList>
    </citation>
    <scope>NUCLEOTIDE SEQUENCE [LARGE SCALE GENOMIC DNA]</scope>
    <source>
        <strain evidence="9 10">HXWNR70</strain>
    </source>
</reference>
<keyword evidence="3" id="KW-0813">Transport</keyword>
<dbReference type="CDD" id="cd06550">
    <property type="entry name" value="TM_ABC_iron-siderophores_like"/>
    <property type="match status" value="1"/>
</dbReference>
<dbReference type="Pfam" id="PF01032">
    <property type="entry name" value="FecCD"/>
    <property type="match status" value="1"/>
</dbReference>
<dbReference type="RefSeq" id="WP_250592440.1">
    <property type="nucleotide sequence ID" value="NZ_JAMLJM010000004.1"/>
</dbReference>
<dbReference type="InterPro" id="IPR037294">
    <property type="entry name" value="ABC_BtuC-like"/>
</dbReference>
<dbReference type="Gene3D" id="1.10.3470.10">
    <property type="entry name" value="ABC transporter involved in vitamin B12 uptake, BtuC"/>
    <property type="match status" value="1"/>
</dbReference>
<dbReference type="InterPro" id="IPR000522">
    <property type="entry name" value="ABC_transptr_permease_BtuC"/>
</dbReference>
<sequence>MTNQKRNTFLFLSLSIGLLALLLVNISFGSVTIPFKDVIKSLTGGQADKSTWEYIIINYRVPKAITAILVGMGLSISGLLMQTLFRNPLAGPYVLGLSSGSSLGVAFVILGTTLVPSFLSPILLSSYGIVLASVLGSFSVLLLVLIVSQKLRDTMAILIVGLMFGSFTSAIVGVLTYFSSAEQLQKFTFWSLGNLGNQSWTSIVVLSISVGFGLIMSLFSIKSLDALLLGENYARSLGLNFRKTRFIIIFATSILSGSITAFAGPIAFIGLAVPHIAKLLFQTSNHFILYWSTLLIGAAIMLICDVISQMPGLEVTLPINAITSIIGAPIVIWLLVRKRKTANGL</sequence>
<feature type="transmembrane region" description="Helical" evidence="8">
    <location>
        <begin position="155"/>
        <end position="179"/>
    </location>
</feature>
<feature type="transmembrane region" description="Helical" evidence="8">
    <location>
        <begin position="315"/>
        <end position="336"/>
    </location>
</feature>
<keyword evidence="4" id="KW-1003">Cell membrane</keyword>
<dbReference type="Proteomes" id="UP001317191">
    <property type="component" value="Unassembled WGS sequence"/>
</dbReference>
<feature type="transmembrane region" description="Helical" evidence="8">
    <location>
        <begin position="93"/>
        <end position="115"/>
    </location>
</feature>
<feature type="transmembrane region" description="Helical" evidence="8">
    <location>
        <begin position="64"/>
        <end position="81"/>
    </location>
</feature>
<feature type="transmembrane region" description="Helical" evidence="8">
    <location>
        <begin position="127"/>
        <end position="148"/>
    </location>
</feature>
<keyword evidence="7 8" id="KW-0472">Membrane</keyword>
<dbReference type="EMBL" id="JAMLJM010000004">
    <property type="protein sequence ID" value="MCL9809030.1"/>
    <property type="molecule type" value="Genomic_DNA"/>
</dbReference>
<evidence type="ECO:0000256" key="3">
    <source>
        <dbReference type="ARBA" id="ARBA00022448"/>
    </source>
</evidence>
<evidence type="ECO:0000313" key="9">
    <source>
        <dbReference type="EMBL" id="MCL9809030.1"/>
    </source>
</evidence>
<evidence type="ECO:0000256" key="4">
    <source>
        <dbReference type="ARBA" id="ARBA00022475"/>
    </source>
</evidence>
<protein>
    <submittedName>
        <fullName evidence="9">Iron ABC transporter permease</fullName>
    </submittedName>
</protein>
<evidence type="ECO:0000256" key="5">
    <source>
        <dbReference type="ARBA" id="ARBA00022692"/>
    </source>
</evidence>
<name>A0ABT0TNH7_9FLAO</name>
<feature type="transmembrane region" description="Helical" evidence="8">
    <location>
        <begin position="246"/>
        <end position="268"/>
    </location>
</feature>
<evidence type="ECO:0000313" key="10">
    <source>
        <dbReference type="Proteomes" id="UP001317191"/>
    </source>
</evidence>
<evidence type="ECO:0000256" key="1">
    <source>
        <dbReference type="ARBA" id="ARBA00004651"/>
    </source>
</evidence>
<evidence type="ECO:0000256" key="8">
    <source>
        <dbReference type="SAM" id="Phobius"/>
    </source>
</evidence>